<gene>
    <name evidence="11" type="ORF">SAMN04488111_2650</name>
</gene>
<evidence type="ECO:0000256" key="8">
    <source>
        <dbReference type="ARBA" id="ARBA00022989"/>
    </source>
</evidence>
<feature type="transmembrane region" description="Helical" evidence="10">
    <location>
        <begin position="42"/>
        <end position="58"/>
    </location>
</feature>
<evidence type="ECO:0000256" key="2">
    <source>
        <dbReference type="ARBA" id="ARBA00004651"/>
    </source>
</evidence>
<dbReference type="RefSeq" id="WP_089378912.1">
    <property type="nucleotide sequence ID" value="NZ_FZNX01000004.1"/>
</dbReference>
<name>A0A238YKW2_9FLAO</name>
<keyword evidence="6" id="KW-1003">Cell membrane</keyword>
<dbReference type="AlphaFoldDB" id="A0A238YKW2"/>
<protein>
    <recommendedName>
        <fullName evidence="4">Nicotinamide riboside transporter PnuC</fullName>
    </recommendedName>
</protein>
<accession>A0A238YKW2</accession>
<evidence type="ECO:0000256" key="5">
    <source>
        <dbReference type="ARBA" id="ARBA00022448"/>
    </source>
</evidence>
<feature type="transmembrane region" description="Helical" evidence="10">
    <location>
        <begin position="208"/>
        <end position="225"/>
    </location>
</feature>
<sequence>MNEIIDFFTGPYQSASTIKILLELIAAIFGVASVLYAKNENILVFPTGIISTVIYVYLLSKWNLYGDLIINIYYTIMSIYGWYMWSKIIDDEKHHIPISRTNKTDKLKAFGIFLFTSIFVIIVYRYYNVVPNNLNFTESINYAYTNINSGSLENFRKITPFLDTFTTGIFFAGMWLMANKKIENWTFWIAGNIVSIPLYFIKGYGFTGIQYTIFLVLAIQGYLEWKKRLNKTT</sequence>
<keyword evidence="5" id="KW-0813">Transport</keyword>
<dbReference type="EMBL" id="FZNX01000004">
    <property type="protein sequence ID" value="SNR71438.1"/>
    <property type="molecule type" value="Genomic_DNA"/>
</dbReference>
<evidence type="ECO:0000256" key="3">
    <source>
        <dbReference type="ARBA" id="ARBA00006669"/>
    </source>
</evidence>
<evidence type="ECO:0000256" key="9">
    <source>
        <dbReference type="ARBA" id="ARBA00023136"/>
    </source>
</evidence>
<evidence type="ECO:0000256" key="7">
    <source>
        <dbReference type="ARBA" id="ARBA00022692"/>
    </source>
</evidence>
<keyword evidence="8 10" id="KW-1133">Transmembrane helix</keyword>
<dbReference type="NCBIfam" id="TIGR01528">
    <property type="entry name" value="NMN_trans_PnuC"/>
    <property type="match status" value="1"/>
</dbReference>
<dbReference type="Proteomes" id="UP000198412">
    <property type="component" value="Unassembled WGS sequence"/>
</dbReference>
<feature type="transmembrane region" description="Helical" evidence="10">
    <location>
        <begin position="64"/>
        <end position="86"/>
    </location>
</feature>
<evidence type="ECO:0000256" key="6">
    <source>
        <dbReference type="ARBA" id="ARBA00022475"/>
    </source>
</evidence>
<evidence type="ECO:0000256" key="4">
    <source>
        <dbReference type="ARBA" id="ARBA00017522"/>
    </source>
</evidence>
<dbReference type="InterPro" id="IPR006419">
    <property type="entry name" value="NMN_transpt_PnuC"/>
</dbReference>
<comment type="similarity">
    <text evidence="3">Belongs to the nicotinamide ribonucleoside (NR) uptake permease (TC 4.B.1) family.</text>
</comment>
<feature type="transmembrane region" description="Helical" evidence="10">
    <location>
        <begin position="107"/>
        <end position="127"/>
    </location>
</feature>
<dbReference type="GO" id="GO:0005886">
    <property type="term" value="C:plasma membrane"/>
    <property type="evidence" value="ECO:0007669"/>
    <property type="project" value="UniProtKB-SubCell"/>
</dbReference>
<keyword evidence="9 10" id="KW-0472">Membrane</keyword>
<comment type="subcellular location">
    <subcellularLocation>
        <location evidence="2">Cell membrane</location>
        <topology evidence="2">Multi-pass membrane protein</topology>
    </subcellularLocation>
</comment>
<dbReference type="PANTHER" id="PTHR36122">
    <property type="entry name" value="NICOTINAMIDE RIBOSIDE TRANSPORTER PNUC"/>
    <property type="match status" value="1"/>
</dbReference>
<feature type="transmembrane region" description="Helical" evidence="10">
    <location>
        <begin position="185"/>
        <end position="202"/>
    </location>
</feature>
<reference evidence="12" key="1">
    <citation type="submission" date="2017-06" db="EMBL/GenBank/DDBJ databases">
        <authorList>
            <person name="Varghese N."/>
            <person name="Submissions S."/>
        </authorList>
    </citation>
    <scope>NUCLEOTIDE SEQUENCE [LARGE SCALE GENOMIC DNA]</scope>
    <source>
        <strain evidence="12">DSM 27993</strain>
    </source>
</reference>
<dbReference type="GO" id="GO:0034257">
    <property type="term" value="F:nicotinamide riboside transmembrane transporter activity"/>
    <property type="evidence" value="ECO:0007669"/>
    <property type="project" value="InterPro"/>
</dbReference>
<evidence type="ECO:0000313" key="12">
    <source>
        <dbReference type="Proteomes" id="UP000198412"/>
    </source>
</evidence>
<proteinExistence type="inferred from homology"/>
<feature type="transmembrane region" description="Helical" evidence="10">
    <location>
        <begin position="20"/>
        <end position="37"/>
    </location>
</feature>
<organism evidence="11 12">
    <name type="scientific">Lutibacter flavus</name>
    <dbReference type="NCBI Taxonomy" id="691689"/>
    <lineage>
        <taxon>Bacteria</taxon>
        <taxon>Pseudomonadati</taxon>
        <taxon>Bacteroidota</taxon>
        <taxon>Flavobacteriia</taxon>
        <taxon>Flavobacteriales</taxon>
        <taxon>Flavobacteriaceae</taxon>
        <taxon>Lutibacter</taxon>
    </lineage>
</organism>
<dbReference type="OrthoDB" id="9791248at2"/>
<dbReference type="Pfam" id="PF04973">
    <property type="entry name" value="NMN_transporter"/>
    <property type="match status" value="1"/>
</dbReference>
<keyword evidence="7 10" id="KW-0812">Transmembrane</keyword>
<evidence type="ECO:0000256" key="10">
    <source>
        <dbReference type="SAM" id="Phobius"/>
    </source>
</evidence>
<dbReference type="PANTHER" id="PTHR36122:SF2">
    <property type="entry name" value="NICOTINAMIDE RIBOSIDE TRANSPORTER PNUC"/>
    <property type="match status" value="1"/>
</dbReference>
<comment type="function">
    <text evidence="1">Required for nicotinamide riboside transport across the inner membrane.</text>
</comment>
<keyword evidence="12" id="KW-1185">Reference proteome</keyword>
<evidence type="ECO:0000256" key="1">
    <source>
        <dbReference type="ARBA" id="ARBA00002672"/>
    </source>
</evidence>
<feature type="transmembrane region" description="Helical" evidence="10">
    <location>
        <begin position="158"/>
        <end position="178"/>
    </location>
</feature>
<evidence type="ECO:0000313" key="11">
    <source>
        <dbReference type="EMBL" id="SNR71438.1"/>
    </source>
</evidence>